<dbReference type="Pfam" id="PF10853">
    <property type="entry name" value="DUF2650"/>
    <property type="match status" value="1"/>
</dbReference>
<feature type="chain" id="PRO_5037356551" evidence="2">
    <location>
        <begin position="21"/>
        <end position="104"/>
    </location>
</feature>
<keyword evidence="1" id="KW-0472">Membrane</keyword>
<feature type="signal peptide" evidence="2">
    <location>
        <begin position="1"/>
        <end position="20"/>
    </location>
</feature>
<dbReference type="PANTHER" id="PTHR34149">
    <property type="entry name" value="PROTEIN CBG11905-RELATED"/>
    <property type="match status" value="1"/>
</dbReference>
<dbReference type="PANTHER" id="PTHR34149:SF9">
    <property type="entry name" value="PROTEIN CBG09996"/>
    <property type="match status" value="1"/>
</dbReference>
<protein>
    <submittedName>
        <fullName evidence="4">Uncharacterized protein</fullName>
    </submittedName>
</protein>
<evidence type="ECO:0000256" key="1">
    <source>
        <dbReference type="SAM" id="Phobius"/>
    </source>
</evidence>
<keyword evidence="1" id="KW-0812">Transmembrane</keyword>
<proteinExistence type="predicted"/>
<keyword evidence="3" id="KW-1185">Reference proteome</keyword>
<reference evidence="4" key="1">
    <citation type="submission" date="2022-11" db="UniProtKB">
        <authorList>
            <consortium name="WormBaseParasite"/>
        </authorList>
    </citation>
    <scope>IDENTIFICATION</scope>
</reference>
<keyword evidence="1" id="KW-1133">Transmembrane helix</keyword>
<dbReference type="AlphaFoldDB" id="A0A915CNN3"/>
<sequence length="104" mass="11536">MRFVLFTLLSLFSMITLGSGADITDDLKKAATPEEGEKWCPVRLAGTQCPASSIFHYYKCCGNLNNECCVNIQSWIIIVLIGLGVLVVASFLVTVLRCIFCRRK</sequence>
<keyword evidence="2" id="KW-0732">Signal</keyword>
<evidence type="ECO:0000256" key="2">
    <source>
        <dbReference type="SAM" id="SignalP"/>
    </source>
</evidence>
<evidence type="ECO:0000313" key="3">
    <source>
        <dbReference type="Proteomes" id="UP000887574"/>
    </source>
</evidence>
<dbReference type="Proteomes" id="UP000887574">
    <property type="component" value="Unplaced"/>
</dbReference>
<dbReference type="InterPro" id="IPR022559">
    <property type="entry name" value="SUP-1-like"/>
</dbReference>
<feature type="transmembrane region" description="Helical" evidence="1">
    <location>
        <begin position="75"/>
        <end position="100"/>
    </location>
</feature>
<evidence type="ECO:0000313" key="4">
    <source>
        <dbReference type="WBParaSite" id="jg11016"/>
    </source>
</evidence>
<dbReference type="WBParaSite" id="jg11016">
    <property type="protein sequence ID" value="jg11016"/>
    <property type="gene ID" value="jg11016"/>
</dbReference>
<accession>A0A915CNN3</accession>
<name>A0A915CNN3_9BILA</name>
<organism evidence="3 4">
    <name type="scientific">Ditylenchus dipsaci</name>
    <dbReference type="NCBI Taxonomy" id="166011"/>
    <lineage>
        <taxon>Eukaryota</taxon>
        <taxon>Metazoa</taxon>
        <taxon>Ecdysozoa</taxon>
        <taxon>Nematoda</taxon>
        <taxon>Chromadorea</taxon>
        <taxon>Rhabditida</taxon>
        <taxon>Tylenchina</taxon>
        <taxon>Tylenchomorpha</taxon>
        <taxon>Sphaerularioidea</taxon>
        <taxon>Anguinidae</taxon>
        <taxon>Anguininae</taxon>
        <taxon>Ditylenchus</taxon>
    </lineage>
</organism>